<comment type="caution">
    <text evidence="3">The sequence shown here is derived from an EMBL/GenBank/DDBJ whole genome shotgun (WGS) entry which is preliminary data.</text>
</comment>
<evidence type="ECO:0000256" key="1">
    <source>
        <dbReference type="SAM" id="SignalP"/>
    </source>
</evidence>
<evidence type="ECO:0000259" key="2">
    <source>
        <dbReference type="Pfam" id="PF08881"/>
    </source>
</evidence>
<gene>
    <name evidence="3" type="ORF">LX32DRAFT_307579</name>
</gene>
<dbReference type="Proteomes" id="UP001232148">
    <property type="component" value="Unassembled WGS sequence"/>
</dbReference>
<evidence type="ECO:0000313" key="4">
    <source>
        <dbReference type="Proteomes" id="UP001232148"/>
    </source>
</evidence>
<keyword evidence="1" id="KW-0732">Signal</keyword>
<name>A0AAD9HTN0_9PEZI</name>
<dbReference type="AlphaFoldDB" id="A0AAD9HTN0"/>
<accession>A0AAD9HTN0</accession>
<keyword evidence="4" id="KW-1185">Reference proteome</keyword>
<dbReference type="Pfam" id="PF08881">
    <property type="entry name" value="CVNH"/>
    <property type="match status" value="1"/>
</dbReference>
<organism evidence="3 4">
    <name type="scientific">Colletotrichum zoysiae</name>
    <dbReference type="NCBI Taxonomy" id="1216348"/>
    <lineage>
        <taxon>Eukaryota</taxon>
        <taxon>Fungi</taxon>
        <taxon>Dikarya</taxon>
        <taxon>Ascomycota</taxon>
        <taxon>Pezizomycotina</taxon>
        <taxon>Sordariomycetes</taxon>
        <taxon>Hypocreomycetidae</taxon>
        <taxon>Glomerellales</taxon>
        <taxon>Glomerellaceae</taxon>
        <taxon>Colletotrichum</taxon>
        <taxon>Colletotrichum graminicola species complex</taxon>
    </lineage>
</organism>
<dbReference type="Gene3D" id="2.30.60.10">
    <property type="entry name" value="Cyanovirin-N"/>
    <property type="match status" value="1"/>
</dbReference>
<protein>
    <recommendedName>
        <fullName evidence="2">Cyanovirin-N domain-containing protein</fullName>
    </recommendedName>
</protein>
<dbReference type="SUPFAM" id="SSF51322">
    <property type="entry name" value="Cyanovirin-N"/>
    <property type="match status" value="1"/>
</dbReference>
<reference evidence="3" key="1">
    <citation type="submission" date="2021-06" db="EMBL/GenBank/DDBJ databases">
        <title>Comparative genomics, transcriptomics and evolutionary studies reveal genomic signatures of adaptation to plant cell wall in hemibiotrophic fungi.</title>
        <authorList>
            <consortium name="DOE Joint Genome Institute"/>
            <person name="Baroncelli R."/>
            <person name="Diaz J.F."/>
            <person name="Benocci T."/>
            <person name="Peng M."/>
            <person name="Battaglia E."/>
            <person name="Haridas S."/>
            <person name="Andreopoulos W."/>
            <person name="Labutti K."/>
            <person name="Pangilinan J."/>
            <person name="Floch G.L."/>
            <person name="Makela M.R."/>
            <person name="Henrissat B."/>
            <person name="Grigoriev I.V."/>
            <person name="Crouch J.A."/>
            <person name="De Vries R.P."/>
            <person name="Sukno S.A."/>
            <person name="Thon M.R."/>
        </authorList>
    </citation>
    <scope>NUCLEOTIDE SEQUENCE</scope>
    <source>
        <strain evidence="3">MAFF235873</strain>
    </source>
</reference>
<proteinExistence type="predicted"/>
<sequence>MKVLSITAVLSAVVAVVLARDCPLESDCVQKSCKNFKVVKEPISYRWYSPKKWQLHADCKDNAGKKTLAKVFLDDCLGNLDGELVFALGGDFNCSDCKLKNTDPVVMECWCKNKGGKNRAKEINLSEGIWAYDGSMGCYQSEIRKSPGIGEF</sequence>
<dbReference type="EMBL" id="MU842811">
    <property type="protein sequence ID" value="KAK2034960.1"/>
    <property type="molecule type" value="Genomic_DNA"/>
</dbReference>
<feature type="signal peptide" evidence="1">
    <location>
        <begin position="1"/>
        <end position="19"/>
    </location>
</feature>
<dbReference type="InterPro" id="IPR036673">
    <property type="entry name" value="Cyanovirin-N_sf"/>
</dbReference>
<evidence type="ECO:0000313" key="3">
    <source>
        <dbReference type="EMBL" id="KAK2034960.1"/>
    </source>
</evidence>
<feature type="chain" id="PRO_5041993783" description="Cyanovirin-N domain-containing protein" evidence="1">
    <location>
        <begin position="20"/>
        <end position="152"/>
    </location>
</feature>
<feature type="domain" description="Cyanovirin-N" evidence="2">
    <location>
        <begin position="51"/>
        <end position="135"/>
    </location>
</feature>
<dbReference type="InterPro" id="IPR011058">
    <property type="entry name" value="Cyanovirin-N"/>
</dbReference>